<dbReference type="InterPro" id="IPR045527">
    <property type="entry name" value="DUF6470"/>
</dbReference>
<comment type="caution">
    <text evidence="1">The sequence shown here is derived from an EMBL/GenBank/DDBJ whole genome shotgun (WGS) entry which is preliminary data.</text>
</comment>
<gene>
    <name evidence="2" type="ORF">DFR61_11220</name>
    <name evidence="1" type="ORF">NCTC10597_00454</name>
</gene>
<dbReference type="AlphaFoldDB" id="A0A8B4Q683"/>
<evidence type="ECO:0000313" key="1">
    <source>
        <dbReference type="EMBL" id="STX08788.1"/>
    </source>
</evidence>
<dbReference type="RefSeq" id="WP_109349400.1">
    <property type="nucleotide sequence ID" value="NZ_BJUE01000032.1"/>
</dbReference>
<organism evidence="1 3">
    <name type="scientific">Kurthia zopfii</name>
    <dbReference type="NCBI Taxonomy" id="1650"/>
    <lineage>
        <taxon>Bacteria</taxon>
        <taxon>Bacillati</taxon>
        <taxon>Bacillota</taxon>
        <taxon>Bacilli</taxon>
        <taxon>Bacillales</taxon>
        <taxon>Caryophanaceae</taxon>
        <taxon>Kurthia</taxon>
    </lineage>
</organism>
<keyword evidence="4" id="KW-1185">Reference proteome</keyword>
<dbReference type="Proteomes" id="UP000254330">
    <property type="component" value="Unassembled WGS sequence"/>
</dbReference>
<sequence length="188" mass="20798">MKLDRIQIQTQDAKLNLNISKPVQHIEQPRAKQTISQPAATLQISQTDAKLLIDSSQAYRELGLISNGESIRNFAQKGQSAVMEGIARRASEGNALMNIQPDGGRDTISNLAKQHDTYEQQRLGIEWKPSVGSVKIKYEAGDLNVQFQTHKPQIDVQLGKVVHDYTPGKVSGTIVQRENVQTSVIKGE</sequence>
<name>A0A8B4Q683_9BACL</name>
<reference evidence="2 4" key="2">
    <citation type="submission" date="2019-03" db="EMBL/GenBank/DDBJ databases">
        <title>Genomic Encyclopedia of Type Strains, Phase IV (KMG-IV): sequencing the most valuable type-strain genomes for metagenomic binning, comparative biology and taxonomic classification.</title>
        <authorList>
            <person name="Goeker M."/>
        </authorList>
    </citation>
    <scope>NUCLEOTIDE SEQUENCE [LARGE SCALE GENOMIC DNA]</scope>
    <source>
        <strain evidence="2 4">DSM 20580</strain>
    </source>
</reference>
<dbReference type="EMBL" id="UGNP01000001">
    <property type="protein sequence ID" value="STX08788.1"/>
    <property type="molecule type" value="Genomic_DNA"/>
</dbReference>
<dbReference type="Proteomes" id="UP000294641">
    <property type="component" value="Unassembled WGS sequence"/>
</dbReference>
<accession>A0A8B4Q683</accession>
<evidence type="ECO:0000313" key="3">
    <source>
        <dbReference type="Proteomes" id="UP000254330"/>
    </source>
</evidence>
<dbReference type="Pfam" id="PF20074">
    <property type="entry name" value="DUF6470"/>
    <property type="match status" value="1"/>
</dbReference>
<evidence type="ECO:0000313" key="2">
    <source>
        <dbReference type="EMBL" id="TDR39246.1"/>
    </source>
</evidence>
<dbReference type="OrthoDB" id="2112831at2"/>
<reference evidence="1 3" key="1">
    <citation type="submission" date="2018-06" db="EMBL/GenBank/DDBJ databases">
        <authorList>
            <consortium name="Pathogen Informatics"/>
            <person name="Doyle S."/>
        </authorList>
    </citation>
    <scope>NUCLEOTIDE SEQUENCE [LARGE SCALE GENOMIC DNA]</scope>
    <source>
        <strain evidence="1 3">NCTC10597</strain>
    </source>
</reference>
<evidence type="ECO:0000313" key="4">
    <source>
        <dbReference type="Proteomes" id="UP000294641"/>
    </source>
</evidence>
<protein>
    <submittedName>
        <fullName evidence="1">Uncharacterized protein</fullName>
    </submittedName>
</protein>
<dbReference type="EMBL" id="SNZG01000012">
    <property type="protein sequence ID" value="TDR39246.1"/>
    <property type="molecule type" value="Genomic_DNA"/>
</dbReference>
<proteinExistence type="predicted"/>